<dbReference type="Proteomes" id="UP000177478">
    <property type="component" value="Unassembled WGS sequence"/>
</dbReference>
<accession>A0A1F8G2E9</accession>
<evidence type="ECO:0000313" key="2">
    <source>
        <dbReference type="Proteomes" id="UP000177478"/>
    </source>
</evidence>
<proteinExistence type="predicted"/>
<protein>
    <submittedName>
        <fullName evidence="1">Uncharacterized protein</fullName>
    </submittedName>
</protein>
<organism evidence="1 2">
    <name type="scientific">Candidatus Yanofskybacteria bacterium RIFCSPHIGHO2_12_FULL_45_19b</name>
    <dbReference type="NCBI Taxonomy" id="1802689"/>
    <lineage>
        <taxon>Bacteria</taxon>
        <taxon>Candidatus Yanofskyibacteriota</taxon>
    </lineage>
</organism>
<name>A0A1F8G2E9_9BACT</name>
<dbReference type="AlphaFoldDB" id="A0A1F8G2E9"/>
<evidence type="ECO:0000313" key="1">
    <source>
        <dbReference type="EMBL" id="OGN18968.1"/>
    </source>
</evidence>
<dbReference type="EMBL" id="MGKD01000025">
    <property type="protein sequence ID" value="OGN18968.1"/>
    <property type="molecule type" value="Genomic_DNA"/>
</dbReference>
<reference evidence="1 2" key="1">
    <citation type="journal article" date="2016" name="Nat. Commun.">
        <title>Thousands of microbial genomes shed light on interconnected biogeochemical processes in an aquifer system.</title>
        <authorList>
            <person name="Anantharaman K."/>
            <person name="Brown C.T."/>
            <person name="Hug L.A."/>
            <person name="Sharon I."/>
            <person name="Castelle C.J."/>
            <person name="Probst A.J."/>
            <person name="Thomas B.C."/>
            <person name="Singh A."/>
            <person name="Wilkins M.J."/>
            <person name="Karaoz U."/>
            <person name="Brodie E.L."/>
            <person name="Williams K.H."/>
            <person name="Hubbard S.S."/>
            <person name="Banfield J.F."/>
        </authorList>
    </citation>
    <scope>NUCLEOTIDE SEQUENCE [LARGE SCALE GENOMIC DNA]</scope>
</reference>
<comment type="caution">
    <text evidence="1">The sequence shown here is derived from an EMBL/GenBank/DDBJ whole genome shotgun (WGS) entry which is preliminary data.</text>
</comment>
<sequence>MDDLNSAQKEIGDKIARLLAESPLDPEIKNELMDGLDRMPEAVLSGLLESLEKEHEGLKELATDIASWEERQDEAWQKLTVEQKAAADKWVDDEMVQKLTDEAELEEVRQKITE</sequence>
<gene>
    <name evidence="1" type="ORF">A3F25_02600</name>
</gene>